<dbReference type="InterPro" id="IPR011042">
    <property type="entry name" value="6-blade_b-propeller_TolB-like"/>
</dbReference>
<dbReference type="eggNOG" id="ENOG502RZSA">
    <property type="taxonomic scope" value="Eukaryota"/>
</dbReference>
<dbReference type="OrthoDB" id="423498at2759"/>
<evidence type="ECO:0000313" key="2">
    <source>
        <dbReference type="EMBL" id="EPE28320.1"/>
    </source>
</evidence>
<dbReference type="KEGG" id="glz:GLAREA_09440"/>
<keyword evidence="3" id="KW-1185">Reference proteome</keyword>
<dbReference type="STRING" id="1116229.S3CRP2"/>
<dbReference type="InterPro" id="IPR013658">
    <property type="entry name" value="SGL"/>
</dbReference>
<dbReference type="PANTHER" id="PTHR47064:SF2">
    <property type="entry name" value="SMP-30_GLUCONOLACTONASE_LRE-LIKE REGION DOMAIN-CONTAINING PROTEIN-RELATED"/>
    <property type="match status" value="1"/>
</dbReference>
<protein>
    <submittedName>
        <fullName evidence="2">Calcium-dependent phosphotriesterase</fullName>
    </submittedName>
</protein>
<dbReference type="EMBL" id="KE145368">
    <property type="protein sequence ID" value="EPE28320.1"/>
    <property type="molecule type" value="Genomic_DNA"/>
</dbReference>
<evidence type="ECO:0000259" key="1">
    <source>
        <dbReference type="Pfam" id="PF08450"/>
    </source>
</evidence>
<dbReference type="OMA" id="PIYGSKQ"/>
<sequence length="395" mass="43012">MTTFTTTDITELPIEVHHVDRIAESNGSIKPFKAPPGDAITILSYSPDFDAIIGPSPTQSLLLSTTTSSKNPFFHEACVYLPAHNELYITSNLLQSSSTSTYPTILISRLKLTRAPSSNTITSLEWAKLRPPQGIDMPNGGVNYKDGLLLCAQGSPAPGTGGIYYMPRNAPPKALVTNWHGRDFNSVNDVVVSKRDGSIWFTDPCYGYEQGFRRRPELPNQVYRFEPDTGELRVVAGEFERCNGICFAPGEERCYVTDTGMLYGDGGKDLQRPATIYAFDVVRTSSQPYLTNRRTFAYASNHLPDGIKCDTKGNVYAGTGCGVEVWNDGGSLIGKIVVPGNQGVANFCFGVGAELFLCGEQRLWRVQLGGGKGKGKEEVDGKGEWEGVRGDLLGL</sequence>
<evidence type="ECO:0000313" key="3">
    <source>
        <dbReference type="Proteomes" id="UP000016922"/>
    </source>
</evidence>
<dbReference type="PANTHER" id="PTHR47064">
    <property type="entry name" value="PUTATIVE (AFU_ORTHOLOGUE AFUA_1G08990)-RELATED"/>
    <property type="match status" value="1"/>
</dbReference>
<dbReference type="Gene3D" id="2.120.10.30">
    <property type="entry name" value="TolB, C-terminal domain"/>
    <property type="match status" value="1"/>
</dbReference>
<dbReference type="HOGENOM" id="CLU_036110_1_3_1"/>
<accession>S3CRP2</accession>
<dbReference type="GeneID" id="19468488"/>
<gene>
    <name evidence="2" type="ORF">GLAREA_09440</name>
</gene>
<proteinExistence type="predicted"/>
<dbReference type="Pfam" id="PF08450">
    <property type="entry name" value="SGL"/>
    <property type="match status" value="1"/>
</dbReference>
<dbReference type="InterPro" id="IPR052988">
    <property type="entry name" value="Oryzine_lactonohydrolase"/>
</dbReference>
<reference evidence="2 3" key="1">
    <citation type="journal article" date="2013" name="BMC Genomics">
        <title>Genomics-driven discovery of the pneumocandin biosynthetic gene cluster in the fungus Glarea lozoyensis.</title>
        <authorList>
            <person name="Chen L."/>
            <person name="Yue Q."/>
            <person name="Zhang X."/>
            <person name="Xiang M."/>
            <person name="Wang C."/>
            <person name="Li S."/>
            <person name="Che Y."/>
            <person name="Ortiz-Lopez F.J."/>
            <person name="Bills G.F."/>
            <person name="Liu X."/>
            <person name="An Z."/>
        </authorList>
    </citation>
    <scope>NUCLEOTIDE SEQUENCE [LARGE SCALE GENOMIC DNA]</scope>
    <source>
        <strain evidence="3">ATCC 20868 / MF5171</strain>
    </source>
</reference>
<dbReference type="SUPFAM" id="SSF63829">
    <property type="entry name" value="Calcium-dependent phosphotriesterase"/>
    <property type="match status" value="1"/>
</dbReference>
<dbReference type="RefSeq" id="XP_008084228.1">
    <property type="nucleotide sequence ID" value="XM_008086037.1"/>
</dbReference>
<organism evidence="2 3">
    <name type="scientific">Glarea lozoyensis (strain ATCC 20868 / MF5171)</name>
    <dbReference type="NCBI Taxonomy" id="1116229"/>
    <lineage>
        <taxon>Eukaryota</taxon>
        <taxon>Fungi</taxon>
        <taxon>Dikarya</taxon>
        <taxon>Ascomycota</taxon>
        <taxon>Pezizomycotina</taxon>
        <taxon>Leotiomycetes</taxon>
        <taxon>Helotiales</taxon>
        <taxon>Helotiaceae</taxon>
        <taxon>Glarea</taxon>
    </lineage>
</organism>
<dbReference type="AlphaFoldDB" id="S3CRP2"/>
<feature type="domain" description="SMP-30/Gluconolactonase/LRE-like region" evidence="1">
    <location>
        <begin position="173"/>
        <end position="350"/>
    </location>
</feature>
<name>S3CRP2_GLAL2</name>
<dbReference type="Proteomes" id="UP000016922">
    <property type="component" value="Unassembled WGS sequence"/>
</dbReference>